<evidence type="ECO:0000313" key="2">
    <source>
        <dbReference type="EMBL" id="GMR56624.1"/>
    </source>
</evidence>
<organism evidence="2 3">
    <name type="scientific">Pristionchus mayeri</name>
    <dbReference type="NCBI Taxonomy" id="1317129"/>
    <lineage>
        <taxon>Eukaryota</taxon>
        <taxon>Metazoa</taxon>
        <taxon>Ecdysozoa</taxon>
        <taxon>Nematoda</taxon>
        <taxon>Chromadorea</taxon>
        <taxon>Rhabditida</taxon>
        <taxon>Rhabditina</taxon>
        <taxon>Diplogasteromorpha</taxon>
        <taxon>Diplogasteroidea</taxon>
        <taxon>Neodiplogasteridae</taxon>
        <taxon>Pristionchus</taxon>
    </lineage>
</organism>
<keyword evidence="3" id="KW-1185">Reference proteome</keyword>
<name>A0AAN5I9P3_9BILA</name>
<dbReference type="AlphaFoldDB" id="A0AAN5I9P3"/>
<keyword evidence="1" id="KW-0812">Transmembrane</keyword>
<keyword evidence="1" id="KW-0472">Membrane</keyword>
<comment type="caution">
    <text evidence="2">The sequence shown here is derived from an EMBL/GenBank/DDBJ whole genome shotgun (WGS) entry which is preliminary data.</text>
</comment>
<reference evidence="3" key="1">
    <citation type="submission" date="2022-10" db="EMBL/GenBank/DDBJ databases">
        <title>Genome assembly of Pristionchus species.</title>
        <authorList>
            <person name="Yoshida K."/>
            <person name="Sommer R.J."/>
        </authorList>
    </citation>
    <scope>NUCLEOTIDE SEQUENCE [LARGE SCALE GENOMIC DNA]</scope>
    <source>
        <strain evidence="3">RS5460</strain>
    </source>
</reference>
<dbReference type="EMBL" id="BTRK01000006">
    <property type="protein sequence ID" value="GMR56624.1"/>
    <property type="molecule type" value="Genomic_DNA"/>
</dbReference>
<keyword evidence="1" id="KW-1133">Transmembrane helix</keyword>
<proteinExistence type="predicted"/>
<accession>A0AAN5I9P3</accession>
<protein>
    <submittedName>
        <fullName evidence="2">Uncharacterized protein</fullName>
    </submittedName>
</protein>
<evidence type="ECO:0000256" key="1">
    <source>
        <dbReference type="SAM" id="Phobius"/>
    </source>
</evidence>
<feature type="transmembrane region" description="Helical" evidence="1">
    <location>
        <begin position="49"/>
        <end position="72"/>
    </location>
</feature>
<evidence type="ECO:0000313" key="3">
    <source>
        <dbReference type="Proteomes" id="UP001328107"/>
    </source>
</evidence>
<gene>
    <name evidence="2" type="ORF">PMAYCL1PPCAC_26819</name>
</gene>
<dbReference type="Proteomes" id="UP001328107">
    <property type="component" value="Unassembled WGS sequence"/>
</dbReference>
<sequence>MVTGFEYTFVSASFEIPVNFARIVVASAYFSNEATDSATTSNLFESLSIAAKITLTSLLFTFSILSFCIFVVSDELIPLFSAYLTSTVRRSSGKRVWNESMVGPSLV</sequence>